<evidence type="ECO:0000259" key="12">
    <source>
        <dbReference type="PROSITE" id="PS51805"/>
    </source>
</evidence>
<dbReference type="PANTHER" id="PTHR12420:SF47">
    <property type="entry name" value="PHD FINGER PROTEIN 7"/>
    <property type="match status" value="1"/>
</dbReference>
<evidence type="ECO:0000256" key="7">
    <source>
        <dbReference type="ARBA" id="ARBA00022833"/>
    </source>
</evidence>
<dbReference type="Gene3D" id="3.30.40.10">
    <property type="entry name" value="Zinc/RING finger domain, C3HC4 (zinc finger)"/>
    <property type="match status" value="3"/>
</dbReference>
<dbReference type="PROSITE" id="PS01359">
    <property type="entry name" value="ZF_PHD_1"/>
    <property type="match status" value="1"/>
</dbReference>
<evidence type="ECO:0000259" key="11">
    <source>
        <dbReference type="PROSITE" id="PS50089"/>
    </source>
</evidence>
<dbReference type="CDD" id="cd15669">
    <property type="entry name" value="ePHD_PHF7_G2E3_like"/>
    <property type="match status" value="1"/>
</dbReference>
<evidence type="ECO:0000256" key="9">
    <source>
        <dbReference type="PROSITE-ProRule" id="PRU00175"/>
    </source>
</evidence>
<dbReference type="InterPro" id="IPR042013">
    <property type="entry name" value="PHF7/G2E3_ePHD"/>
</dbReference>
<dbReference type="OMA" id="TYKSYCH"/>
<sequence length="413" mass="45810">MGHQSCRQKTPYEQQVQRVQRPQTPKAARCSFAPAFALSPPACMLCGWAASDPEVCGRKIKKQGLCAHFFCLVSAPGLPPGRMLGFVMQDILHAVELAAQKRCFVCGKNGAAITCCREGCDRSFHLPCAIEGECVTQYFPPHSSFCREHRPEQQVEALPEEDTECLICLEPVGDRKSFHTLVCPACKHAWFHRDCIQGQARYTAISSFSCPHCRDNHDFTFDMLVMGIRVPVRLDNEPLNEALIEIHSRCDARECLCPGGREHAEEWGHWELLLCISCAAEGTHRRCSNLRSSRSTWECENCAGQGNGTRKSTSMPLGWTPYSRPRTRQERSHVPAQRAESSTPGQAALGTSQGSPVPESSSPSTASQVALGPSHDSPALRGSNRSSRHGPMRRRDQASADRRAQNPYSRPRR</sequence>
<evidence type="ECO:0000256" key="6">
    <source>
        <dbReference type="ARBA" id="ARBA00022786"/>
    </source>
</evidence>
<accession>A0A663N7J4</accession>
<dbReference type="GO" id="GO:0005634">
    <property type="term" value="C:nucleus"/>
    <property type="evidence" value="ECO:0007669"/>
    <property type="project" value="TreeGrafter"/>
</dbReference>
<dbReference type="InterPro" id="IPR059102">
    <property type="entry name" value="PHD_PHF7/G2E3-like"/>
</dbReference>
<evidence type="ECO:0008006" key="15">
    <source>
        <dbReference type="Google" id="ProtNLM"/>
    </source>
</evidence>
<dbReference type="AlphaFoldDB" id="A0A663N7J4"/>
<evidence type="ECO:0000313" key="14">
    <source>
        <dbReference type="Proteomes" id="UP000472269"/>
    </source>
</evidence>
<dbReference type="PROSITE" id="PS50089">
    <property type="entry name" value="ZF_RING_2"/>
    <property type="match status" value="1"/>
</dbReference>
<comment type="subcellular location">
    <subcellularLocation>
        <location evidence="1">Nucleus</location>
    </subcellularLocation>
</comment>
<dbReference type="InterPro" id="IPR019786">
    <property type="entry name" value="Zinc_finger_PHD-type_CS"/>
</dbReference>
<evidence type="ECO:0000256" key="4">
    <source>
        <dbReference type="ARBA" id="ARBA00022723"/>
    </source>
</evidence>
<evidence type="ECO:0000256" key="1">
    <source>
        <dbReference type="ARBA" id="ARBA00004123"/>
    </source>
</evidence>
<proteinExistence type="predicted"/>
<keyword evidence="5 9" id="KW-0863">Zinc-finger</keyword>
<keyword evidence="14" id="KW-1185">Reference proteome</keyword>
<dbReference type="PANTHER" id="PTHR12420">
    <property type="entry name" value="PHD FINGER PROTEIN"/>
    <property type="match status" value="1"/>
</dbReference>
<feature type="compositionally biased region" description="Basic and acidic residues" evidence="10">
    <location>
        <begin position="393"/>
        <end position="404"/>
    </location>
</feature>
<dbReference type="SUPFAM" id="SSF57903">
    <property type="entry name" value="FYVE/PHD zinc finger"/>
    <property type="match status" value="1"/>
</dbReference>
<dbReference type="Ensembl" id="ENSACUT00000020877.1">
    <property type="protein sequence ID" value="ENSACUP00000019568.1"/>
    <property type="gene ID" value="ENSACUG00000013089.1"/>
</dbReference>
<feature type="domain" description="RING-type" evidence="11">
    <location>
        <begin position="165"/>
        <end position="214"/>
    </location>
</feature>
<dbReference type="InterPro" id="IPR051188">
    <property type="entry name" value="PHD-type_Zinc_Finger"/>
</dbReference>
<dbReference type="SMART" id="SM00184">
    <property type="entry name" value="RING"/>
    <property type="match status" value="1"/>
</dbReference>
<keyword evidence="7" id="KW-0862">Zinc</keyword>
<feature type="compositionally biased region" description="Polar residues" evidence="10">
    <location>
        <begin position="1"/>
        <end position="13"/>
    </location>
</feature>
<protein>
    <recommendedName>
        <fullName evidence="15">PHD finger protein 7</fullName>
    </recommendedName>
</protein>
<dbReference type="SUPFAM" id="SSF57850">
    <property type="entry name" value="RING/U-box"/>
    <property type="match status" value="1"/>
</dbReference>
<evidence type="ECO:0000256" key="2">
    <source>
        <dbReference type="ARBA" id="ARBA00004906"/>
    </source>
</evidence>
<name>A0A663N7J4_ATHCN</name>
<feature type="domain" description="PHD-type" evidence="12">
    <location>
        <begin position="40"/>
        <end position="150"/>
    </location>
</feature>
<feature type="region of interest" description="Disordered" evidence="10">
    <location>
        <begin position="301"/>
        <end position="413"/>
    </location>
</feature>
<evidence type="ECO:0000256" key="5">
    <source>
        <dbReference type="ARBA" id="ARBA00022771"/>
    </source>
</evidence>
<evidence type="ECO:0000313" key="13">
    <source>
        <dbReference type="Ensembl" id="ENSACUP00000019568.1"/>
    </source>
</evidence>
<feature type="compositionally biased region" description="Polar residues" evidence="10">
    <location>
        <begin position="339"/>
        <end position="368"/>
    </location>
</feature>
<dbReference type="Proteomes" id="UP000472269">
    <property type="component" value="Unplaced"/>
</dbReference>
<evidence type="ECO:0000256" key="3">
    <source>
        <dbReference type="ARBA" id="ARBA00022679"/>
    </source>
</evidence>
<reference evidence="13" key="1">
    <citation type="submission" date="2025-08" db="UniProtKB">
        <authorList>
            <consortium name="Ensembl"/>
        </authorList>
    </citation>
    <scope>IDENTIFICATION</scope>
</reference>
<dbReference type="GO" id="GO:0008270">
    <property type="term" value="F:zinc ion binding"/>
    <property type="evidence" value="ECO:0007669"/>
    <property type="project" value="UniProtKB-KW"/>
</dbReference>
<evidence type="ECO:0000256" key="8">
    <source>
        <dbReference type="ARBA" id="ARBA00023242"/>
    </source>
</evidence>
<evidence type="ECO:0000256" key="10">
    <source>
        <dbReference type="SAM" id="MobiDB-lite"/>
    </source>
</evidence>
<reference evidence="13" key="2">
    <citation type="submission" date="2025-09" db="UniProtKB">
        <authorList>
            <consortium name="Ensembl"/>
        </authorList>
    </citation>
    <scope>IDENTIFICATION</scope>
</reference>
<dbReference type="PROSITE" id="PS51805">
    <property type="entry name" value="EPHD"/>
    <property type="match status" value="1"/>
</dbReference>
<keyword evidence="3" id="KW-0808">Transferase</keyword>
<keyword evidence="6" id="KW-0833">Ubl conjugation pathway</keyword>
<dbReference type="SMART" id="SM00249">
    <property type="entry name" value="PHD"/>
    <property type="match status" value="3"/>
</dbReference>
<dbReference type="Pfam" id="PF26054">
    <property type="entry name" value="PHD_G2E3"/>
    <property type="match status" value="1"/>
</dbReference>
<dbReference type="InterPro" id="IPR013083">
    <property type="entry name" value="Znf_RING/FYVE/PHD"/>
</dbReference>
<feature type="region of interest" description="Disordered" evidence="10">
    <location>
        <begin position="1"/>
        <end position="20"/>
    </location>
</feature>
<dbReference type="InterPro" id="IPR011011">
    <property type="entry name" value="Znf_FYVE_PHD"/>
</dbReference>
<dbReference type="InterPro" id="IPR001965">
    <property type="entry name" value="Znf_PHD"/>
</dbReference>
<dbReference type="InterPro" id="IPR034732">
    <property type="entry name" value="EPHD"/>
</dbReference>
<dbReference type="Pfam" id="PF13639">
    <property type="entry name" value="zf-RING_2"/>
    <property type="match status" value="1"/>
</dbReference>
<keyword evidence="8" id="KW-0539">Nucleus</keyword>
<dbReference type="InterPro" id="IPR001841">
    <property type="entry name" value="Znf_RING"/>
</dbReference>
<keyword evidence="4" id="KW-0479">Metal-binding</keyword>
<dbReference type="Pfam" id="PF13771">
    <property type="entry name" value="zf-HC5HC2H"/>
    <property type="match status" value="1"/>
</dbReference>
<organism evidence="13 14">
    <name type="scientific">Athene cunicularia</name>
    <name type="common">Burrowing owl</name>
    <name type="synonym">Speotyto cunicularia</name>
    <dbReference type="NCBI Taxonomy" id="194338"/>
    <lineage>
        <taxon>Eukaryota</taxon>
        <taxon>Metazoa</taxon>
        <taxon>Chordata</taxon>
        <taxon>Craniata</taxon>
        <taxon>Vertebrata</taxon>
        <taxon>Euteleostomi</taxon>
        <taxon>Archelosauria</taxon>
        <taxon>Archosauria</taxon>
        <taxon>Dinosauria</taxon>
        <taxon>Saurischia</taxon>
        <taxon>Theropoda</taxon>
        <taxon>Coelurosauria</taxon>
        <taxon>Aves</taxon>
        <taxon>Neognathae</taxon>
        <taxon>Neoaves</taxon>
        <taxon>Telluraves</taxon>
        <taxon>Strigiformes</taxon>
        <taxon>Strigidae</taxon>
        <taxon>Athene</taxon>
    </lineage>
</organism>
<comment type="pathway">
    <text evidence="2">Protein modification; protein ubiquitination.</text>
</comment>